<evidence type="ECO:0000313" key="4">
    <source>
        <dbReference type="EMBL" id="MCK9687610.1"/>
    </source>
</evidence>
<feature type="domain" description="Flavodoxin-like fold" evidence="3">
    <location>
        <begin position="7"/>
        <end position="180"/>
    </location>
</feature>
<keyword evidence="1" id="KW-0285">Flavoprotein</keyword>
<sequence>MTDRHFLFIVSSARVPGAVGNTEWLAREAARHLPDGATSTWLHLNGLDLADFEDRRHDMGTYPMPSGDTQRLLDATLAATDLVFVTPLYWYSFPNRLKRYLDHWSAWMRVEGLAFKDRMRDKRVWAITTSGDRARTQPMFDSLKLCAEFLAMQWQPPLWGLGGAPGAIEKDAAAIATAANYFGARRA</sequence>
<dbReference type="Pfam" id="PF02525">
    <property type="entry name" value="Flavodoxin_2"/>
    <property type="match status" value="1"/>
</dbReference>
<evidence type="ECO:0000259" key="3">
    <source>
        <dbReference type="Pfam" id="PF02525"/>
    </source>
</evidence>
<proteinExistence type="predicted"/>
<dbReference type="EMBL" id="JAJLJH010000005">
    <property type="protein sequence ID" value="MCK9687610.1"/>
    <property type="molecule type" value="Genomic_DNA"/>
</dbReference>
<keyword evidence="2" id="KW-0288">FMN</keyword>
<dbReference type="Proteomes" id="UP001139353">
    <property type="component" value="Unassembled WGS sequence"/>
</dbReference>
<organism evidence="4 5">
    <name type="scientific">Scleromatobacter humisilvae</name>
    <dbReference type="NCBI Taxonomy" id="2897159"/>
    <lineage>
        <taxon>Bacteria</taxon>
        <taxon>Pseudomonadati</taxon>
        <taxon>Pseudomonadota</taxon>
        <taxon>Betaproteobacteria</taxon>
        <taxon>Burkholderiales</taxon>
        <taxon>Sphaerotilaceae</taxon>
        <taxon>Scleromatobacter</taxon>
    </lineage>
</organism>
<accession>A0A9X1YME7</accession>
<dbReference type="RefSeq" id="WP_275683650.1">
    <property type="nucleotide sequence ID" value="NZ_JAJLJH010000005.1"/>
</dbReference>
<gene>
    <name evidence="4" type="ORF">LPC04_18045</name>
</gene>
<dbReference type="PANTHER" id="PTHR43278:SF4">
    <property type="entry name" value="NAD(P)H-DEPENDENT FMN-CONTAINING OXIDOREDUCTASE YWQN-RELATED"/>
    <property type="match status" value="1"/>
</dbReference>
<evidence type="ECO:0000256" key="2">
    <source>
        <dbReference type="ARBA" id="ARBA00022643"/>
    </source>
</evidence>
<reference evidence="4" key="1">
    <citation type="submission" date="2021-11" db="EMBL/GenBank/DDBJ databases">
        <title>BS-T2-15 a new species belonging to the Comamonadaceae family isolated from the soil of a French oak forest.</title>
        <authorList>
            <person name="Mieszkin S."/>
            <person name="Alain K."/>
        </authorList>
    </citation>
    <scope>NUCLEOTIDE SEQUENCE</scope>
    <source>
        <strain evidence="4">BS-T2-15</strain>
    </source>
</reference>
<dbReference type="InterPro" id="IPR051796">
    <property type="entry name" value="ISF_SsuE-like"/>
</dbReference>
<evidence type="ECO:0000256" key="1">
    <source>
        <dbReference type="ARBA" id="ARBA00022630"/>
    </source>
</evidence>
<protein>
    <submittedName>
        <fullName evidence="4">NAD(P)H-dependent oxidoreductase</fullName>
    </submittedName>
</protein>
<dbReference type="InterPro" id="IPR003680">
    <property type="entry name" value="Flavodoxin_fold"/>
</dbReference>
<name>A0A9X1YME7_9BURK</name>
<dbReference type="InterPro" id="IPR029039">
    <property type="entry name" value="Flavoprotein-like_sf"/>
</dbReference>
<dbReference type="PANTHER" id="PTHR43278">
    <property type="entry name" value="NAD(P)H-DEPENDENT FMN-CONTAINING OXIDOREDUCTASE YWQN-RELATED"/>
    <property type="match status" value="1"/>
</dbReference>
<dbReference type="Gene3D" id="3.40.50.360">
    <property type="match status" value="1"/>
</dbReference>
<evidence type="ECO:0000313" key="5">
    <source>
        <dbReference type="Proteomes" id="UP001139353"/>
    </source>
</evidence>
<dbReference type="SUPFAM" id="SSF52218">
    <property type="entry name" value="Flavoproteins"/>
    <property type="match status" value="1"/>
</dbReference>
<keyword evidence="5" id="KW-1185">Reference proteome</keyword>
<comment type="caution">
    <text evidence="4">The sequence shown here is derived from an EMBL/GenBank/DDBJ whole genome shotgun (WGS) entry which is preliminary data.</text>
</comment>
<dbReference type="AlphaFoldDB" id="A0A9X1YME7"/>